<dbReference type="InterPro" id="IPR008775">
    <property type="entry name" value="Phytyl_CoA_dOase-like"/>
</dbReference>
<keyword evidence="1" id="KW-0479">Metal-binding</keyword>
<name>A0A381WTN3_9ZZZZ</name>
<dbReference type="AlphaFoldDB" id="A0A381WTN3"/>
<evidence type="ECO:0008006" key="4">
    <source>
        <dbReference type="Google" id="ProtNLM"/>
    </source>
</evidence>
<evidence type="ECO:0000256" key="1">
    <source>
        <dbReference type="ARBA" id="ARBA00022723"/>
    </source>
</evidence>
<gene>
    <name evidence="3" type="ORF">METZ01_LOCUS108566</name>
</gene>
<keyword evidence="2" id="KW-0408">Iron</keyword>
<dbReference type="Gene3D" id="2.60.120.620">
    <property type="entry name" value="q2cbj1_9rhob like domain"/>
    <property type="match status" value="1"/>
</dbReference>
<dbReference type="SUPFAM" id="SSF51197">
    <property type="entry name" value="Clavaminate synthase-like"/>
    <property type="match status" value="1"/>
</dbReference>
<dbReference type="Pfam" id="PF05721">
    <property type="entry name" value="PhyH"/>
    <property type="match status" value="1"/>
</dbReference>
<dbReference type="EMBL" id="UINC01012809">
    <property type="protein sequence ID" value="SVA55712.1"/>
    <property type="molecule type" value="Genomic_DNA"/>
</dbReference>
<proteinExistence type="predicted"/>
<dbReference type="GO" id="GO:0046872">
    <property type="term" value="F:metal ion binding"/>
    <property type="evidence" value="ECO:0007669"/>
    <property type="project" value="UniProtKB-KW"/>
</dbReference>
<organism evidence="3">
    <name type="scientific">marine metagenome</name>
    <dbReference type="NCBI Taxonomy" id="408172"/>
    <lineage>
        <taxon>unclassified sequences</taxon>
        <taxon>metagenomes</taxon>
        <taxon>ecological metagenomes</taxon>
    </lineage>
</organism>
<dbReference type="PANTHER" id="PTHR20883:SF15">
    <property type="entry name" value="PHYTANOYL-COA DIOXYGENASE DOMAIN-CONTAINING PROTEIN 1"/>
    <property type="match status" value="1"/>
</dbReference>
<evidence type="ECO:0000256" key="2">
    <source>
        <dbReference type="ARBA" id="ARBA00023004"/>
    </source>
</evidence>
<reference evidence="3" key="1">
    <citation type="submission" date="2018-05" db="EMBL/GenBank/DDBJ databases">
        <authorList>
            <person name="Lanie J.A."/>
            <person name="Ng W.-L."/>
            <person name="Kazmierczak K.M."/>
            <person name="Andrzejewski T.M."/>
            <person name="Davidsen T.M."/>
            <person name="Wayne K.J."/>
            <person name="Tettelin H."/>
            <person name="Glass J.I."/>
            <person name="Rusch D."/>
            <person name="Podicherti R."/>
            <person name="Tsui H.-C.T."/>
            <person name="Winkler M.E."/>
        </authorList>
    </citation>
    <scope>NUCLEOTIDE SEQUENCE</scope>
</reference>
<protein>
    <recommendedName>
        <fullName evidence="4">Mitomycin antibiotics/polyketide fumonisin biosynthesis protein</fullName>
    </recommendedName>
</protein>
<dbReference type="PANTHER" id="PTHR20883">
    <property type="entry name" value="PHYTANOYL-COA DIOXYGENASE DOMAIN CONTAINING 1"/>
    <property type="match status" value="1"/>
</dbReference>
<evidence type="ECO:0000313" key="3">
    <source>
        <dbReference type="EMBL" id="SVA55712.1"/>
    </source>
</evidence>
<sequence length="268" mass="30155">MTDLEKFLFDLWGYVVIDDVLTQEEIIAANEATDYHTELIVNREPGLSQNSEKLKAEKGRGEFRQNPLTFDPPWCDPFRQMLTHPRIIDIFNEILGHGFRLDHGPGLIQMEQGTEGHWLHGGMTFDPSQYHRFEHGKMQCGLCVASWQLTDVLEGDGGFACIPGSHKSNYRPLSQMLSTENDLGTVKQISAKAGSVIVFNEALVHGTLSWKAENRMRRSILFKCSPGFLSWGRPSIECPIADPTPEELAVYEAPHRTGRVTLEGQETS</sequence>
<accession>A0A381WTN3</accession>